<dbReference type="EMBL" id="JBDXMI010000001">
    <property type="protein sequence ID" value="MEO9384034.1"/>
    <property type="molecule type" value="Genomic_DNA"/>
</dbReference>
<proteinExistence type="inferred from homology"/>
<dbReference type="RefSeq" id="WP_347949788.1">
    <property type="nucleotide sequence ID" value="NZ_JBDXMI010000001.1"/>
</dbReference>
<dbReference type="Proteomes" id="UP001462502">
    <property type="component" value="Unassembled WGS sequence"/>
</dbReference>
<feature type="non-terminal residue" evidence="3">
    <location>
        <position position="1"/>
    </location>
</feature>
<evidence type="ECO:0000313" key="3">
    <source>
        <dbReference type="EMBL" id="MEO9384034.1"/>
    </source>
</evidence>
<accession>A0ABV0IRX5</accession>
<dbReference type="PANTHER" id="PTHR12598:SF0">
    <property type="entry name" value="COPPER HOMEOSTASIS PROTEIN CUTC HOMOLOG"/>
    <property type="match status" value="1"/>
</dbReference>
<dbReference type="PANTHER" id="PTHR12598">
    <property type="entry name" value="COPPER HOMEOSTASIS PROTEIN CUTC"/>
    <property type="match status" value="1"/>
</dbReference>
<evidence type="ECO:0000313" key="4">
    <source>
        <dbReference type="Proteomes" id="UP001462502"/>
    </source>
</evidence>
<dbReference type="Gene3D" id="3.20.20.380">
    <property type="entry name" value="Copper homeostasis (CutC) domain"/>
    <property type="match status" value="1"/>
</dbReference>
<reference evidence="3 4" key="1">
    <citation type="submission" date="2024-05" db="EMBL/GenBank/DDBJ databases">
        <authorList>
            <person name="De Oliveira J.P."/>
            <person name="Noriler S.A."/>
            <person name="De Oliveira A.G."/>
            <person name="Sipoli D.S."/>
        </authorList>
    </citation>
    <scope>NUCLEOTIDE SEQUENCE [LARGE SCALE GENOMIC DNA]</scope>
    <source>
        <strain evidence="3 4">LABIM192</strain>
    </source>
</reference>
<comment type="similarity">
    <text evidence="1">Belongs to the CutC family.</text>
</comment>
<name>A0ABV0IRX5_9NEIS</name>
<evidence type="ECO:0000256" key="2">
    <source>
        <dbReference type="ARBA" id="ARBA00019014"/>
    </source>
</evidence>
<dbReference type="SUPFAM" id="SSF110395">
    <property type="entry name" value="CutC-like"/>
    <property type="match status" value="1"/>
</dbReference>
<dbReference type="HAMAP" id="MF_00795">
    <property type="entry name" value="CutC"/>
    <property type="match status" value="1"/>
</dbReference>
<dbReference type="Pfam" id="PF03932">
    <property type="entry name" value="CutC"/>
    <property type="match status" value="1"/>
</dbReference>
<gene>
    <name evidence="3" type="ORF">ABI908_07855</name>
</gene>
<organism evidence="3 4">
    <name type="scientific">Chromobacterium phragmitis</name>
    <dbReference type="NCBI Taxonomy" id="2202141"/>
    <lineage>
        <taxon>Bacteria</taxon>
        <taxon>Pseudomonadati</taxon>
        <taxon>Pseudomonadota</taxon>
        <taxon>Betaproteobacteria</taxon>
        <taxon>Neisseriales</taxon>
        <taxon>Chromobacteriaceae</taxon>
        <taxon>Chromobacterium</taxon>
    </lineage>
</organism>
<dbReference type="InterPro" id="IPR005627">
    <property type="entry name" value="CutC-like"/>
</dbReference>
<evidence type="ECO:0000256" key="1">
    <source>
        <dbReference type="ARBA" id="ARBA00007768"/>
    </source>
</evidence>
<protein>
    <recommendedName>
        <fullName evidence="2">Copper homeostasis protein cutC homolog</fullName>
    </recommendedName>
</protein>
<keyword evidence="4" id="KW-1185">Reference proteome</keyword>
<comment type="caution">
    <text evidence="3">The sequence shown here is derived from an EMBL/GenBank/DDBJ whole genome shotgun (WGS) entry which is preliminary data.</text>
</comment>
<sequence length="256" mass="26825">DREWEKERNEMSSILEICAGSLASCLAAQAGGADRVELCDNLGEGGTTPSYGVLATARDKMEIKLHAIIRPRGGDFLYTELEFEAMAHDVEACRRLGLDGVVLGLLTADGDVDLARTRRLVALAGPMAVTFHRAFDMAREPAQALEDVIAAGCVRLLSSGQAATAPQGAALLAALRGQAGERLAVMPGAGVRAENIAELAAVSGCREFHASARGAAASAMRYRRDGVSMGAAGDEFAREETLTAKVRALRAALDGV</sequence>
<dbReference type="InterPro" id="IPR036822">
    <property type="entry name" value="CutC-like_dom_sf"/>
</dbReference>